<reference evidence="7 8" key="1">
    <citation type="submission" date="2020-10" db="EMBL/GenBank/DDBJ databases">
        <authorList>
            <person name="Castelo-Branco R."/>
            <person name="Eusebio N."/>
            <person name="Adriana R."/>
            <person name="Vieira A."/>
            <person name="Brugerolle De Fraissinette N."/>
            <person name="Rezende De Castro R."/>
            <person name="Schneider M.P."/>
            <person name="Vasconcelos V."/>
            <person name="Leao P.N."/>
        </authorList>
    </citation>
    <scope>NUCLEOTIDE SEQUENCE [LARGE SCALE GENOMIC DNA]</scope>
    <source>
        <strain evidence="7 8">LEGE 07299</strain>
    </source>
</reference>
<dbReference type="PANTHER" id="PTHR43175">
    <property type="entry name" value="CARBONIC ANHYDRASE"/>
    <property type="match status" value="1"/>
</dbReference>
<dbReference type="SMART" id="SM00947">
    <property type="entry name" value="Pro_CA"/>
    <property type="match status" value="1"/>
</dbReference>
<dbReference type="Gene3D" id="3.40.1050.10">
    <property type="entry name" value="Carbonic anhydrase"/>
    <property type="match status" value="1"/>
</dbReference>
<evidence type="ECO:0000256" key="4">
    <source>
        <dbReference type="ARBA" id="ARBA00022723"/>
    </source>
</evidence>
<accession>A0ABR9U0H1</accession>
<evidence type="ECO:0000256" key="5">
    <source>
        <dbReference type="ARBA" id="ARBA00022833"/>
    </source>
</evidence>
<dbReference type="SUPFAM" id="SSF53056">
    <property type="entry name" value="beta-carbonic anhydrase, cab"/>
    <property type="match status" value="1"/>
</dbReference>
<comment type="caution">
    <text evidence="7">The sequence shown here is derived from an EMBL/GenBank/DDBJ whole genome shotgun (WGS) entry which is preliminary data.</text>
</comment>
<evidence type="ECO:0000313" key="8">
    <source>
        <dbReference type="Proteomes" id="UP000647836"/>
    </source>
</evidence>
<comment type="cofactor">
    <cofactor evidence="1">
        <name>Zn(2+)</name>
        <dbReference type="ChEBI" id="CHEBI:29105"/>
    </cofactor>
</comment>
<evidence type="ECO:0000256" key="1">
    <source>
        <dbReference type="ARBA" id="ARBA00001947"/>
    </source>
</evidence>
<dbReference type="Pfam" id="PF00484">
    <property type="entry name" value="Pro_CA"/>
    <property type="match status" value="1"/>
</dbReference>
<protein>
    <recommendedName>
        <fullName evidence="3">carbonic anhydrase</fullName>
        <ecNumber evidence="3">4.2.1.1</ecNumber>
    </recommendedName>
</protein>
<evidence type="ECO:0000256" key="2">
    <source>
        <dbReference type="ARBA" id="ARBA00006217"/>
    </source>
</evidence>
<keyword evidence="5" id="KW-0862">Zinc</keyword>
<comment type="catalytic activity">
    <reaction evidence="6">
        <text>hydrogencarbonate + H(+) = CO2 + H2O</text>
        <dbReference type="Rhea" id="RHEA:10748"/>
        <dbReference type="ChEBI" id="CHEBI:15377"/>
        <dbReference type="ChEBI" id="CHEBI:15378"/>
        <dbReference type="ChEBI" id="CHEBI:16526"/>
        <dbReference type="ChEBI" id="CHEBI:17544"/>
        <dbReference type="EC" id="4.2.1.1"/>
    </reaction>
</comment>
<proteinExistence type="inferred from homology"/>
<gene>
    <name evidence="7" type="ORF">IQ229_14790</name>
</gene>
<dbReference type="EMBL" id="JADEXF010000460">
    <property type="protein sequence ID" value="MBE9106161.1"/>
    <property type="molecule type" value="Genomic_DNA"/>
</dbReference>
<name>A0ABR9U0H1_9NOSO</name>
<organism evidence="7 8">
    <name type="scientific">Nostoc cf. edaphicum LEGE 07299</name>
    <dbReference type="NCBI Taxonomy" id="2777974"/>
    <lineage>
        <taxon>Bacteria</taxon>
        <taxon>Bacillati</taxon>
        <taxon>Cyanobacteriota</taxon>
        <taxon>Cyanophyceae</taxon>
        <taxon>Nostocales</taxon>
        <taxon>Nostocaceae</taxon>
        <taxon>Nostoc</taxon>
    </lineage>
</organism>
<keyword evidence="8" id="KW-1185">Reference proteome</keyword>
<keyword evidence="4" id="KW-0479">Metal-binding</keyword>
<dbReference type="InterPro" id="IPR001765">
    <property type="entry name" value="Carbonic_anhydrase"/>
</dbReference>
<dbReference type="PANTHER" id="PTHR43175:SF3">
    <property type="entry name" value="CARBON DISULFIDE HYDROLASE"/>
    <property type="match status" value="1"/>
</dbReference>
<evidence type="ECO:0000256" key="3">
    <source>
        <dbReference type="ARBA" id="ARBA00012925"/>
    </source>
</evidence>
<evidence type="ECO:0000313" key="7">
    <source>
        <dbReference type="EMBL" id="MBE9106161.1"/>
    </source>
</evidence>
<dbReference type="Proteomes" id="UP000647836">
    <property type="component" value="Unassembled WGS sequence"/>
</dbReference>
<evidence type="ECO:0000256" key="6">
    <source>
        <dbReference type="ARBA" id="ARBA00048348"/>
    </source>
</evidence>
<dbReference type="InterPro" id="IPR036874">
    <property type="entry name" value="Carbonic_anhydrase_sf"/>
</dbReference>
<dbReference type="EC" id="4.2.1.1" evidence="3"/>
<sequence>MGVFLLEKENNQKISENEAWALRHQLGVPNNKSLWVLACMDERLPVEKALGIGEGDAYIFRNAGGLVTDDAIRSAMLTTQFFGTKEIIVINHTECGMMTASGDLLSEVLRNQGIDVDRISVDPALPELKLPKGVFSKWIKTFTNVDEICTQQVELLRNSALIPQDVVIHGYIWKVESMSLRRPHKRLSERVNTASAMKTKTAKHTEPILEIGSLIEWQTL</sequence>
<dbReference type="CDD" id="cd03379">
    <property type="entry name" value="beta_CA_cladeD"/>
    <property type="match status" value="1"/>
</dbReference>
<comment type="similarity">
    <text evidence="2">Belongs to the beta-class carbonic anhydrase family.</text>
</comment>